<dbReference type="Gene3D" id="3.30.9.10">
    <property type="entry name" value="D-Amino Acid Oxidase, subunit A, domain 2"/>
    <property type="match status" value="1"/>
</dbReference>
<reference evidence="4 5" key="1">
    <citation type="submission" date="2023-07" db="EMBL/GenBank/DDBJ databases">
        <title>Genomic Encyclopedia of Type Strains, Phase IV (KMG-IV): sequencing the most valuable type-strain genomes for metagenomic binning, comparative biology and taxonomic classification.</title>
        <authorList>
            <person name="Goeker M."/>
        </authorList>
    </citation>
    <scope>NUCLEOTIDE SEQUENCE [LARGE SCALE GENOMIC DNA]</scope>
    <source>
        <strain evidence="4 5">DSM 5896</strain>
    </source>
</reference>
<dbReference type="InterPro" id="IPR036188">
    <property type="entry name" value="FAD/NAD-bd_sf"/>
</dbReference>
<feature type="domain" description="FAD dependent oxidoreductase" evidence="3">
    <location>
        <begin position="14"/>
        <end position="408"/>
    </location>
</feature>
<proteinExistence type="predicted"/>
<dbReference type="EC" id="1.4.99.-" evidence="4"/>
<accession>A0ABU0F7B6</accession>
<gene>
    <name evidence="4" type="ORF">J3R73_000049</name>
</gene>
<evidence type="ECO:0000256" key="1">
    <source>
        <dbReference type="ARBA" id="ARBA00023002"/>
    </source>
</evidence>
<dbReference type="Pfam" id="PF01266">
    <property type="entry name" value="DAO"/>
    <property type="match status" value="1"/>
</dbReference>
<evidence type="ECO:0000313" key="5">
    <source>
        <dbReference type="Proteomes" id="UP001237448"/>
    </source>
</evidence>
<feature type="transmembrane region" description="Helical" evidence="2">
    <location>
        <begin position="12"/>
        <end position="32"/>
    </location>
</feature>
<organism evidence="4 5">
    <name type="scientific">Labrys monachus</name>
    <dbReference type="NCBI Taxonomy" id="217067"/>
    <lineage>
        <taxon>Bacteria</taxon>
        <taxon>Pseudomonadati</taxon>
        <taxon>Pseudomonadota</taxon>
        <taxon>Alphaproteobacteria</taxon>
        <taxon>Hyphomicrobiales</taxon>
        <taxon>Xanthobacteraceae</taxon>
        <taxon>Labrys</taxon>
    </lineage>
</organism>
<name>A0ABU0F7B6_9HYPH</name>
<dbReference type="SUPFAM" id="SSF51905">
    <property type="entry name" value="FAD/NAD(P)-binding domain"/>
    <property type="match status" value="1"/>
</dbReference>
<dbReference type="PANTHER" id="PTHR13847">
    <property type="entry name" value="SARCOSINE DEHYDROGENASE-RELATED"/>
    <property type="match status" value="1"/>
</dbReference>
<keyword evidence="2" id="KW-0472">Membrane</keyword>
<evidence type="ECO:0000256" key="2">
    <source>
        <dbReference type="SAM" id="Phobius"/>
    </source>
</evidence>
<evidence type="ECO:0000313" key="4">
    <source>
        <dbReference type="EMBL" id="MDQ0390257.1"/>
    </source>
</evidence>
<dbReference type="RefSeq" id="WP_307421377.1">
    <property type="nucleotide sequence ID" value="NZ_JAUSVK010000001.1"/>
</dbReference>
<keyword evidence="5" id="KW-1185">Reference proteome</keyword>
<keyword evidence="2" id="KW-0812">Transmembrane</keyword>
<dbReference type="GO" id="GO:0016491">
    <property type="term" value="F:oxidoreductase activity"/>
    <property type="evidence" value="ECO:0007669"/>
    <property type="project" value="UniProtKB-KW"/>
</dbReference>
<dbReference type="Gene3D" id="3.50.50.60">
    <property type="entry name" value="FAD/NAD(P)-binding domain"/>
    <property type="match status" value="2"/>
</dbReference>
<keyword evidence="1 4" id="KW-0560">Oxidoreductase</keyword>
<dbReference type="PANTHER" id="PTHR13847:SF289">
    <property type="entry name" value="GLYCINE OXIDASE"/>
    <property type="match status" value="1"/>
</dbReference>
<dbReference type="EMBL" id="JAUSVK010000001">
    <property type="protein sequence ID" value="MDQ0390257.1"/>
    <property type="molecule type" value="Genomic_DNA"/>
</dbReference>
<protein>
    <submittedName>
        <fullName evidence="4">D-amino-acid dehydrogenase</fullName>
        <ecNumber evidence="4">1.4.99.-</ecNumber>
    </submittedName>
</protein>
<dbReference type="InterPro" id="IPR006076">
    <property type="entry name" value="FAD-dep_OxRdtase"/>
</dbReference>
<evidence type="ECO:0000259" key="3">
    <source>
        <dbReference type="Pfam" id="PF01266"/>
    </source>
</evidence>
<dbReference type="Proteomes" id="UP001237448">
    <property type="component" value="Unassembled WGS sequence"/>
</dbReference>
<keyword evidence="2" id="KW-1133">Transmembrane helix</keyword>
<dbReference type="SUPFAM" id="SSF54373">
    <property type="entry name" value="FAD-linked reductases, C-terminal domain"/>
    <property type="match status" value="1"/>
</dbReference>
<sequence>MMENIENRGGTPGRVVVIGGGVIGVCAASWLLQDGYSVVIVEPGKIAGGSSYGNAGCFNPSSVVPMSMPGTLLKVPGWLLDPLGPLSIRWPYVPSIAPWLVRFLRAGTLKNVTAQAEALGNLLRDSVGVYKPLVANAGAQSLVRQDGHLVVYPTRADFEADALAWKLRRDNGIAYTVLENDALWQQEPALSHAYGVGVFLPENGHTVNPGRFVTTLAQAFLRDGGEIVEARATGFELDGARLTGVRTSTGTIACDAAVVATGAHSKAFTRELGDHIPLDTERGYHVVIPGSPVTPRIPVMDTSGKFVATPMEEGLRIAGTVEFAGLAAKADWKRAHKLLTLAHRLFPGLAGRDPGMETPVWMGFRPSMPDSLPVIGRSRRSRDVIYAFGHGHVGMAGGAQTGLLVSDLVSGRMPRIPIEPFSPQRFGRG</sequence>
<comment type="caution">
    <text evidence="4">The sequence shown here is derived from an EMBL/GenBank/DDBJ whole genome shotgun (WGS) entry which is preliminary data.</text>
</comment>